<dbReference type="GeneID" id="63831446"/>
<dbReference type="Proteomes" id="UP000076871">
    <property type="component" value="Unassembled WGS sequence"/>
</dbReference>
<dbReference type="AlphaFoldDB" id="A0A165EEW9"/>
<evidence type="ECO:0000313" key="1">
    <source>
        <dbReference type="EMBL" id="KZT06905.1"/>
    </source>
</evidence>
<dbReference type="EMBL" id="KV427622">
    <property type="protein sequence ID" value="KZT06905.1"/>
    <property type="molecule type" value="Genomic_DNA"/>
</dbReference>
<reference evidence="1 2" key="1">
    <citation type="journal article" date="2016" name="Mol. Biol. Evol.">
        <title>Comparative Genomics of Early-Diverging Mushroom-Forming Fungi Provides Insights into the Origins of Lignocellulose Decay Capabilities.</title>
        <authorList>
            <person name="Nagy L.G."/>
            <person name="Riley R."/>
            <person name="Tritt A."/>
            <person name="Adam C."/>
            <person name="Daum C."/>
            <person name="Floudas D."/>
            <person name="Sun H."/>
            <person name="Yadav J.S."/>
            <person name="Pangilinan J."/>
            <person name="Larsson K.H."/>
            <person name="Matsuura K."/>
            <person name="Barry K."/>
            <person name="Labutti K."/>
            <person name="Kuo R."/>
            <person name="Ohm R.A."/>
            <person name="Bhattacharya S.S."/>
            <person name="Shirouzu T."/>
            <person name="Yoshinaga Y."/>
            <person name="Martin F.M."/>
            <person name="Grigoriev I.V."/>
            <person name="Hibbett D.S."/>
        </authorList>
    </citation>
    <scope>NUCLEOTIDE SEQUENCE [LARGE SCALE GENOMIC DNA]</scope>
    <source>
        <strain evidence="1 2">93-53</strain>
    </source>
</reference>
<name>A0A165EEW9_9APHY</name>
<dbReference type="InParanoid" id="A0A165EEW9"/>
<gene>
    <name evidence="1" type="ORF">LAESUDRAFT_812564</name>
</gene>
<accession>A0A165EEW9</accession>
<dbReference type="RefSeq" id="XP_040764645.1">
    <property type="nucleotide sequence ID" value="XM_040914419.1"/>
</dbReference>
<proteinExistence type="predicted"/>
<organism evidence="1 2">
    <name type="scientific">Laetiporus sulphureus 93-53</name>
    <dbReference type="NCBI Taxonomy" id="1314785"/>
    <lineage>
        <taxon>Eukaryota</taxon>
        <taxon>Fungi</taxon>
        <taxon>Dikarya</taxon>
        <taxon>Basidiomycota</taxon>
        <taxon>Agaricomycotina</taxon>
        <taxon>Agaricomycetes</taxon>
        <taxon>Polyporales</taxon>
        <taxon>Laetiporus</taxon>
    </lineage>
</organism>
<keyword evidence="2" id="KW-1185">Reference proteome</keyword>
<sequence>MDSYSGLFGSPDLNRPLELEEIFDINRFYGESSQDAASEGQQHNLDLLQNRDYNIDQHLAAGVAYADGTEAWVPPPLVQDYTHQHMEQRHTPPTATVNATAAIPTAPDHNSYHTAPNASEPCQNVPGWGFNSHIGPYDGSNPLPPEPFSAEETYGYYDHLRQHQHYTGAQQQTGRPPVTSVASCPFQESYNYCIPFIFYPGYHRCCCAVQPRCLRNKNPLTSGMSRETTSPHVQTPFVNAHNGVHHRFGQPYCQSAMTAEVMGGAPHSLMARSVAEPAPQASLPSIGRTAASGLYYQDPPSVCVHNIGRSNGPTYSTKAIQTESIETSRTDVWNTHIRARF</sequence>
<protein>
    <submittedName>
        <fullName evidence="1">Uncharacterized protein</fullName>
    </submittedName>
</protein>
<evidence type="ECO:0000313" key="2">
    <source>
        <dbReference type="Proteomes" id="UP000076871"/>
    </source>
</evidence>